<feature type="compositionally biased region" description="Acidic residues" evidence="1">
    <location>
        <begin position="274"/>
        <end position="292"/>
    </location>
</feature>
<protein>
    <recommendedName>
        <fullName evidence="4">DUF4283 domain-containing protein</fullName>
    </recommendedName>
</protein>
<feature type="region of interest" description="Disordered" evidence="1">
    <location>
        <begin position="264"/>
        <end position="292"/>
    </location>
</feature>
<evidence type="ECO:0000313" key="2">
    <source>
        <dbReference type="EMBL" id="MBA0790620.1"/>
    </source>
</evidence>
<reference evidence="2 3" key="1">
    <citation type="journal article" date="2019" name="Genome Biol. Evol.">
        <title>Insights into the evolution of the New World diploid cottons (Gossypium, subgenus Houzingenia) based on genome sequencing.</title>
        <authorList>
            <person name="Grover C.E."/>
            <person name="Arick M.A. 2nd"/>
            <person name="Thrash A."/>
            <person name="Conover J.L."/>
            <person name="Sanders W.S."/>
            <person name="Peterson D.G."/>
            <person name="Frelichowski J.E."/>
            <person name="Scheffler J.A."/>
            <person name="Scheffler B.E."/>
            <person name="Wendel J.F."/>
        </authorList>
    </citation>
    <scope>NUCLEOTIDE SEQUENCE [LARGE SCALE GENOMIC DNA]</scope>
    <source>
        <strain evidence="2">0</strain>
        <tissue evidence="2">Leaf</tissue>
    </source>
</reference>
<evidence type="ECO:0008006" key="4">
    <source>
        <dbReference type="Google" id="ProtNLM"/>
    </source>
</evidence>
<dbReference type="OrthoDB" id="975921at2759"/>
<sequence>MIDRVLTVDGALGQAMKKIGKRSNEPLDFGDPIVDGAGMSIGSGEKITVSWKDKLLGTFGDIGSSQKDEDFILNEGDAVKEVVDGIPSIKFSEWVHDFIAQRMSKAVIVKLLGPIAKIDWNTDNKARGQFARLAVFVDLGQPLISNIKIDDWIQRVEHESLSMLPREMSGVPKCVEEERYGPWMLVERRQMKGVKLVLAKIGRATVVSERNGSRFEYLSGDLEGLAKRQVAGKLKARNKIRAYDEPYLTVTTVMNENIHGMCSHNGENSRLMDDDVEDDDSSDESLADAEEA</sequence>
<name>A0A7J9FZ81_9ROSI</name>
<gene>
    <name evidence="2" type="ORF">Gohar_015258</name>
</gene>
<dbReference type="EMBL" id="JABFAD010000001">
    <property type="protein sequence ID" value="MBA0790620.1"/>
    <property type="molecule type" value="Genomic_DNA"/>
</dbReference>
<dbReference type="Proteomes" id="UP000593560">
    <property type="component" value="Unassembled WGS sequence"/>
</dbReference>
<comment type="caution">
    <text evidence="2">The sequence shown here is derived from an EMBL/GenBank/DDBJ whole genome shotgun (WGS) entry which is preliminary data.</text>
</comment>
<dbReference type="AlphaFoldDB" id="A0A7J9FZ81"/>
<evidence type="ECO:0000256" key="1">
    <source>
        <dbReference type="SAM" id="MobiDB-lite"/>
    </source>
</evidence>
<evidence type="ECO:0000313" key="3">
    <source>
        <dbReference type="Proteomes" id="UP000593560"/>
    </source>
</evidence>
<organism evidence="2 3">
    <name type="scientific">Gossypium harknessii</name>
    <dbReference type="NCBI Taxonomy" id="34285"/>
    <lineage>
        <taxon>Eukaryota</taxon>
        <taxon>Viridiplantae</taxon>
        <taxon>Streptophyta</taxon>
        <taxon>Embryophyta</taxon>
        <taxon>Tracheophyta</taxon>
        <taxon>Spermatophyta</taxon>
        <taxon>Magnoliopsida</taxon>
        <taxon>eudicotyledons</taxon>
        <taxon>Gunneridae</taxon>
        <taxon>Pentapetalae</taxon>
        <taxon>rosids</taxon>
        <taxon>malvids</taxon>
        <taxon>Malvales</taxon>
        <taxon>Malvaceae</taxon>
        <taxon>Malvoideae</taxon>
        <taxon>Gossypium</taxon>
    </lineage>
</organism>
<keyword evidence="3" id="KW-1185">Reference proteome</keyword>
<accession>A0A7J9FZ81</accession>
<proteinExistence type="predicted"/>